<feature type="domain" description="Intermembrane lipid transfer protein VPS13-like C-terminal" evidence="2">
    <location>
        <begin position="184"/>
        <end position="278"/>
    </location>
</feature>
<dbReference type="GO" id="GO:0045324">
    <property type="term" value="P:late endosome to vacuole transport"/>
    <property type="evidence" value="ECO:0007669"/>
    <property type="project" value="TreeGrafter"/>
</dbReference>
<evidence type="ECO:0000259" key="2">
    <source>
        <dbReference type="Pfam" id="PF25037"/>
    </source>
</evidence>
<evidence type="ECO:0000256" key="1">
    <source>
        <dbReference type="ARBA" id="ARBA00006545"/>
    </source>
</evidence>
<keyword evidence="4" id="KW-1185">Reference proteome</keyword>
<comment type="caution">
    <text evidence="3">The sequence shown here is derived from an EMBL/GenBank/DDBJ whole genome shotgun (WGS) entry which is preliminary data.</text>
</comment>
<sequence length="314" mass="34493">MGSVDVIGNPVGLFTTIGSGFGELFYEPYQGFIMSDRPQDLGIGIARGVGGLAKNVLFGISDSMSRITGSFGKGLSAATLDKKFQDRRRVNLTRNKPQHAFYGISQGVGYFGLSIASGVAGLYKRPLEGAESGGVLGFAEGMGRGLVGAVTKPLVGFFDMASNVTAGVRETTMIFDPNDITRERLPRYVGIDGILRVYTQREALGQLWLKELKGARYFSDKYVAHTTAQSDEMVAILTYQRIIYVGIRKGDIENDIPLDQIEACIPSSDGIHLNIKQPTIHTITLPVEEETSREWFTTQVQIILDQRKEDKERQ</sequence>
<accession>A0A8H7RWS3</accession>
<organism evidence="3 4">
    <name type="scientific">Circinella minor</name>
    <dbReference type="NCBI Taxonomy" id="1195481"/>
    <lineage>
        <taxon>Eukaryota</taxon>
        <taxon>Fungi</taxon>
        <taxon>Fungi incertae sedis</taxon>
        <taxon>Mucoromycota</taxon>
        <taxon>Mucoromycotina</taxon>
        <taxon>Mucoromycetes</taxon>
        <taxon>Mucorales</taxon>
        <taxon>Lichtheimiaceae</taxon>
        <taxon>Circinella</taxon>
    </lineage>
</organism>
<evidence type="ECO:0000313" key="4">
    <source>
        <dbReference type="Proteomes" id="UP000646827"/>
    </source>
</evidence>
<proteinExistence type="inferred from homology"/>
<name>A0A8H7RWS3_9FUNG</name>
<dbReference type="PANTHER" id="PTHR16166">
    <property type="entry name" value="VACUOLAR PROTEIN SORTING-ASSOCIATED PROTEIN VPS13"/>
    <property type="match status" value="1"/>
</dbReference>
<dbReference type="EMBL" id="JAEPRB010000229">
    <property type="protein sequence ID" value="KAG2218449.1"/>
    <property type="molecule type" value="Genomic_DNA"/>
</dbReference>
<protein>
    <recommendedName>
        <fullName evidence="2">Intermembrane lipid transfer protein VPS13-like C-terminal domain-containing protein</fullName>
    </recommendedName>
</protein>
<gene>
    <name evidence="3" type="ORF">INT45_003636</name>
</gene>
<evidence type="ECO:0000313" key="3">
    <source>
        <dbReference type="EMBL" id="KAG2218449.1"/>
    </source>
</evidence>
<dbReference type="OrthoDB" id="2281451at2759"/>
<dbReference type="GO" id="GO:0045053">
    <property type="term" value="P:protein retention in Golgi apparatus"/>
    <property type="evidence" value="ECO:0007669"/>
    <property type="project" value="TreeGrafter"/>
</dbReference>
<dbReference type="InterPro" id="IPR056748">
    <property type="entry name" value="VPS13-like_C"/>
</dbReference>
<dbReference type="AlphaFoldDB" id="A0A8H7RWS3"/>
<dbReference type="Proteomes" id="UP000646827">
    <property type="component" value="Unassembled WGS sequence"/>
</dbReference>
<dbReference type="InterPro" id="IPR026847">
    <property type="entry name" value="VPS13"/>
</dbReference>
<dbReference type="GO" id="GO:0006623">
    <property type="term" value="P:protein targeting to vacuole"/>
    <property type="evidence" value="ECO:0007669"/>
    <property type="project" value="TreeGrafter"/>
</dbReference>
<dbReference type="GO" id="GO:0007005">
    <property type="term" value="P:mitochondrion organization"/>
    <property type="evidence" value="ECO:0007669"/>
    <property type="project" value="TreeGrafter"/>
</dbReference>
<reference evidence="3 4" key="1">
    <citation type="submission" date="2020-12" db="EMBL/GenBank/DDBJ databases">
        <title>Metabolic potential, ecology and presence of endohyphal bacteria is reflected in genomic diversity of Mucoromycotina.</title>
        <authorList>
            <person name="Muszewska A."/>
            <person name="Okrasinska A."/>
            <person name="Steczkiewicz K."/>
            <person name="Drgas O."/>
            <person name="Orlowska M."/>
            <person name="Perlinska-Lenart U."/>
            <person name="Aleksandrzak-Piekarczyk T."/>
            <person name="Szatraj K."/>
            <person name="Zielenkiewicz U."/>
            <person name="Pilsyk S."/>
            <person name="Malc E."/>
            <person name="Mieczkowski P."/>
            <person name="Kruszewska J.S."/>
            <person name="Biernat P."/>
            <person name="Pawlowska J."/>
        </authorList>
    </citation>
    <scope>NUCLEOTIDE SEQUENCE [LARGE SCALE GENOMIC DNA]</scope>
    <source>
        <strain evidence="3 4">CBS 142.35</strain>
    </source>
</reference>
<dbReference type="PANTHER" id="PTHR16166:SF93">
    <property type="entry name" value="INTERMEMBRANE LIPID TRANSFER PROTEIN VPS13"/>
    <property type="match status" value="1"/>
</dbReference>
<dbReference type="Pfam" id="PF25037">
    <property type="entry name" value="VPS13_C"/>
    <property type="match status" value="1"/>
</dbReference>
<comment type="similarity">
    <text evidence="1">Belongs to the VPS13 family.</text>
</comment>